<comment type="caution">
    <text evidence="3">The sequence shown here is derived from an EMBL/GenBank/DDBJ whole genome shotgun (WGS) entry which is preliminary data.</text>
</comment>
<keyword evidence="2" id="KW-0812">Transmembrane</keyword>
<gene>
    <name evidence="3" type="ORF">H206_00158</name>
</gene>
<keyword evidence="2" id="KW-0472">Membrane</keyword>
<dbReference type="EMBL" id="MTKO01000041">
    <property type="protein sequence ID" value="RWX47116.1"/>
    <property type="molecule type" value="Genomic_DNA"/>
</dbReference>
<feature type="transmembrane region" description="Helical" evidence="2">
    <location>
        <begin position="20"/>
        <end position="47"/>
    </location>
</feature>
<organism evidence="3 4">
    <name type="scientific">Candidatus Electrothrix aarhusensis</name>
    <dbReference type="NCBI Taxonomy" id="1859131"/>
    <lineage>
        <taxon>Bacteria</taxon>
        <taxon>Pseudomonadati</taxon>
        <taxon>Thermodesulfobacteriota</taxon>
        <taxon>Desulfobulbia</taxon>
        <taxon>Desulfobulbales</taxon>
        <taxon>Desulfobulbaceae</taxon>
        <taxon>Candidatus Electrothrix</taxon>
    </lineage>
</organism>
<reference evidence="3 4" key="1">
    <citation type="submission" date="2017-01" db="EMBL/GenBank/DDBJ databases">
        <title>The cable genome- insights into the physiology and evolution of filamentous bacteria capable of sulfide oxidation via long distance electron transfer.</title>
        <authorList>
            <person name="Schreiber L."/>
            <person name="Bjerg J.T."/>
            <person name="Boggild A."/>
            <person name="Van De Vossenberg J."/>
            <person name="Meysman F."/>
            <person name="Nielsen L.P."/>
            <person name="Schramm A."/>
            <person name="Kjeldsen K.U."/>
        </authorList>
    </citation>
    <scope>NUCLEOTIDE SEQUENCE [LARGE SCALE GENOMIC DNA]</scope>
    <source>
        <strain evidence="3">MCF</strain>
    </source>
</reference>
<accession>A0A444J1W5</accession>
<evidence type="ECO:0000256" key="2">
    <source>
        <dbReference type="SAM" id="Phobius"/>
    </source>
</evidence>
<keyword evidence="4" id="KW-1185">Reference proteome</keyword>
<evidence type="ECO:0000256" key="1">
    <source>
        <dbReference type="SAM" id="MobiDB-lite"/>
    </source>
</evidence>
<dbReference type="AlphaFoldDB" id="A0A444J1W5"/>
<name>A0A444J1W5_9BACT</name>
<dbReference type="InterPro" id="IPR013783">
    <property type="entry name" value="Ig-like_fold"/>
</dbReference>
<evidence type="ECO:0000313" key="3">
    <source>
        <dbReference type="EMBL" id="RWX47116.1"/>
    </source>
</evidence>
<proteinExistence type="predicted"/>
<evidence type="ECO:0000313" key="4">
    <source>
        <dbReference type="Proteomes" id="UP000287853"/>
    </source>
</evidence>
<feature type="compositionally biased region" description="Polar residues" evidence="1">
    <location>
        <begin position="210"/>
        <end position="232"/>
    </location>
</feature>
<feature type="region of interest" description="Disordered" evidence="1">
    <location>
        <begin position="203"/>
        <end position="232"/>
    </location>
</feature>
<sequence>MSAGSVFRQGTVSSCSRNLIFSQLFSSFAILLALFFLIFVSSAVACMPTIKHVTDSMSPPTPAAGSSATVTYTVFNDSSCDASGYKLAFHSVLPATPECLSGSYSGSNPSFSLAAGATGQVTANIPAVPPETAGCLVYFDILDASGSPLPLLPGGRMYATFGTMTGPGPGLCVAPMPAITSADHVDLGNGEVAVSTEVENTTGAPVLEVDNSSSDMDESSVGQYNGGDSTDQGKNSAAITAFGMCNMTATFGYNFPSFLSRYFGKKACATDCNKGYQSCTADPVNTAIGNFVYEETDAQ</sequence>
<dbReference type="Proteomes" id="UP000287853">
    <property type="component" value="Unassembled WGS sequence"/>
</dbReference>
<protein>
    <submittedName>
        <fullName evidence="3">Uncharacterized protein</fullName>
    </submittedName>
</protein>
<keyword evidence="2" id="KW-1133">Transmembrane helix</keyword>
<dbReference type="Gene3D" id="2.60.40.10">
    <property type="entry name" value="Immunoglobulins"/>
    <property type="match status" value="1"/>
</dbReference>